<evidence type="ECO:0000313" key="1">
    <source>
        <dbReference type="EMBL" id="KAL0339707.1"/>
    </source>
</evidence>
<name>A0AAW2N6Y5_SESRA</name>
<dbReference type="PANTHER" id="PTHR37250">
    <property type="entry name" value="OS05G0496000 PROTEIN"/>
    <property type="match status" value="1"/>
</dbReference>
<comment type="caution">
    <text evidence="1">The sequence shown here is derived from an EMBL/GenBank/DDBJ whole genome shotgun (WGS) entry which is preliminary data.</text>
</comment>
<reference evidence="1" key="1">
    <citation type="submission" date="2020-06" db="EMBL/GenBank/DDBJ databases">
        <authorList>
            <person name="Li T."/>
            <person name="Hu X."/>
            <person name="Zhang T."/>
            <person name="Song X."/>
            <person name="Zhang H."/>
            <person name="Dai N."/>
            <person name="Sheng W."/>
            <person name="Hou X."/>
            <person name="Wei L."/>
        </authorList>
    </citation>
    <scope>NUCLEOTIDE SEQUENCE</scope>
    <source>
        <strain evidence="1">G02</strain>
        <tissue evidence="1">Leaf</tissue>
    </source>
</reference>
<gene>
    <name evidence="1" type="ORF">Sradi_4487500</name>
</gene>
<protein>
    <submittedName>
        <fullName evidence="1">Uncharacterized protein</fullName>
    </submittedName>
</protein>
<dbReference type="PANTHER" id="PTHR37250:SF1">
    <property type="entry name" value="OS05G0496000 PROTEIN"/>
    <property type="match status" value="1"/>
</dbReference>
<dbReference type="EMBL" id="JACGWJ010000020">
    <property type="protein sequence ID" value="KAL0339707.1"/>
    <property type="molecule type" value="Genomic_DNA"/>
</dbReference>
<reference evidence="1" key="2">
    <citation type="journal article" date="2024" name="Plant">
        <title>Genomic evolution and insights into agronomic trait innovations of Sesamum species.</title>
        <authorList>
            <person name="Miao H."/>
            <person name="Wang L."/>
            <person name="Qu L."/>
            <person name="Liu H."/>
            <person name="Sun Y."/>
            <person name="Le M."/>
            <person name="Wang Q."/>
            <person name="Wei S."/>
            <person name="Zheng Y."/>
            <person name="Lin W."/>
            <person name="Duan Y."/>
            <person name="Cao H."/>
            <person name="Xiong S."/>
            <person name="Wang X."/>
            <person name="Wei L."/>
            <person name="Li C."/>
            <person name="Ma Q."/>
            <person name="Ju M."/>
            <person name="Zhao R."/>
            <person name="Li G."/>
            <person name="Mu C."/>
            <person name="Tian Q."/>
            <person name="Mei H."/>
            <person name="Zhang T."/>
            <person name="Gao T."/>
            <person name="Zhang H."/>
        </authorList>
    </citation>
    <scope>NUCLEOTIDE SEQUENCE</scope>
    <source>
        <strain evidence="1">G02</strain>
    </source>
</reference>
<sequence length="136" mass="14701">MFRKHEVPAPRDASGEVNMEVSVTADDVMRAGGFGTSDSISSLLPVASDFTDFEDHLQRVQGYEDSVDKIAGGKSDPSKEVQEVGKVHVKDIDNGERDAFEAVNMEASVTSDEMIRAGGFGATDNIVVSFQLQVIY</sequence>
<dbReference type="AlphaFoldDB" id="A0AAW2N6Y5"/>
<proteinExistence type="predicted"/>
<accession>A0AAW2N6Y5</accession>
<organism evidence="1">
    <name type="scientific">Sesamum radiatum</name>
    <name type="common">Black benniseed</name>
    <dbReference type="NCBI Taxonomy" id="300843"/>
    <lineage>
        <taxon>Eukaryota</taxon>
        <taxon>Viridiplantae</taxon>
        <taxon>Streptophyta</taxon>
        <taxon>Embryophyta</taxon>
        <taxon>Tracheophyta</taxon>
        <taxon>Spermatophyta</taxon>
        <taxon>Magnoliopsida</taxon>
        <taxon>eudicotyledons</taxon>
        <taxon>Gunneridae</taxon>
        <taxon>Pentapetalae</taxon>
        <taxon>asterids</taxon>
        <taxon>lamiids</taxon>
        <taxon>Lamiales</taxon>
        <taxon>Pedaliaceae</taxon>
        <taxon>Sesamum</taxon>
    </lineage>
</organism>